<organism evidence="1 2">
    <name type="scientific">Ixodes persulcatus</name>
    <name type="common">Taiga tick</name>
    <dbReference type="NCBI Taxonomy" id="34615"/>
    <lineage>
        <taxon>Eukaryota</taxon>
        <taxon>Metazoa</taxon>
        <taxon>Ecdysozoa</taxon>
        <taxon>Arthropoda</taxon>
        <taxon>Chelicerata</taxon>
        <taxon>Arachnida</taxon>
        <taxon>Acari</taxon>
        <taxon>Parasitiformes</taxon>
        <taxon>Ixodida</taxon>
        <taxon>Ixodoidea</taxon>
        <taxon>Ixodidae</taxon>
        <taxon>Ixodinae</taxon>
        <taxon>Ixodes</taxon>
    </lineage>
</organism>
<proteinExistence type="predicted"/>
<gene>
    <name evidence="1" type="ORF">HPB47_007788</name>
</gene>
<dbReference type="Proteomes" id="UP000805193">
    <property type="component" value="Unassembled WGS sequence"/>
</dbReference>
<evidence type="ECO:0000313" key="1">
    <source>
        <dbReference type="EMBL" id="KAG0415035.1"/>
    </source>
</evidence>
<comment type="caution">
    <text evidence="1">The sequence shown here is derived from an EMBL/GenBank/DDBJ whole genome shotgun (WGS) entry which is preliminary data.</text>
</comment>
<reference evidence="1 2" key="1">
    <citation type="journal article" date="2020" name="Cell">
        <title>Large-Scale Comparative Analyses of Tick Genomes Elucidate Their Genetic Diversity and Vector Capacities.</title>
        <authorList>
            <consortium name="Tick Genome and Microbiome Consortium (TIGMIC)"/>
            <person name="Jia N."/>
            <person name="Wang J."/>
            <person name="Shi W."/>
            <person name="Du L."/>
            <person name="Sun Y."/>
            <person name="Zhan W."/>
            <person name="Jiang J.F."/>
            <person name="Wang Q."/>
            <person name="Zhang B."/>
            <person name="Ji P."/>
            <person name="Bell-Sakyi L."/>
            <person name="Cui X.M."/>
            <person name="Yuan T.T."/>
            <person name="Jiang B.G."/>
            <person name="Yang W.F."/>
            <person name="Lam T.T."/>
            <person name="Chang Q.C."/>
            <person name="Ding S.J."/>
            <person name="Wang X.J."/>
            <person name="Zhu J.G."/>
            <person name="Ruan X.D."/>
            <person name="Zhao L."/>
            <person name="Wei J.T."/>
            <person name="Ye R.Z."/>
            <person name="Que T.C."/>
            <person name="Du C.H."/>
            <person name="Zhou Y.H."/>
            <person name="Cheng J.X."/>
            <person name="Dai P.F."/>
            <person name="Guo W.B."/>
            <person name="Han X.H."/>
            <person name="Huang E.J."/>
            <person name="Li L.F."/>
            <person name="Wei W."/>
            <person name="Gao Y.C."/>
            <person name="Liu J.Z."/>
            <person name="Shao H.Z."/>
            <person name="Wang X."/>
            <person name="Wang C.C."/>
            <person name="Yang T.C."/>
            <person name="Huo Q.B."/>
            <person name="Li W."/>
            <person name="Chen H.Y."/>
            <person name="Chen S.E."/>
            <person name="Zhou L.G."/>
            <person name="Ni X.B."/>
            <person name="Tian J.H."/>
            <person name="Sheng Y."/>
            <person name="Liu T."/>
            <person name="Pan Y.S."/>
            <person name="Xia L.Y."/>
            <person name="Li J."/>
            <person name="Zhao F."/>
            <person name="Cao W.C."/>
        </authorList>
    </citation>
    <scope>NUCLEOTIDE SEQUENCE [LARGE SCALE GENOMIC DNA]</scope>
    <source>
        <strain evidence="1">Iper-2018</strain>
    </source>
</reference>
<dbReference type="EMBL" id="JABSTQ010011119">
    <property type="protein sequence ID" value="KAG0415035.1"/>
    <property type="molecule type" value="Genomic_DNA"/>
</dbReference>
<keyword evidence="2" id="KW-1185">Reference proteome</keyword>
<protein>
    <submittedName>
        <fullName evidence="1">Uncharacterized protein</fullName>
    </submittedName>
</protein>
<name>A0AC60P6G7_IXOPE</name>
<sequence length="405" mass="46011">MPDNVCRHYLRGNCMYGTRCRYEHIPAGRGHANKPKNSRKGQSRHRTNDGHREQCHTSLVASSSGSSAGGHGSGLPSSRATHKNGGVSLYSDTDAGPRKLETHKAPLNWVDAPEFVPKSESGVPKSAESYALHDEDAPQQTQDVIGGALKPLCPFRATSEGCLLGKRCLNAHPELCDLCQKWCLHPDDQEQRKQHKEECVQKHEEDMELSFAVQRSTNKTCGICMDVVIDKDPSSERRFGILEKCSHVFCLSCIRRWRGSKEFDSTTVRSCPECRIQSDFVTPSSFWVEVGPEKDKLIAEYKRAMSVKPCRYFQEGRGICPFGRACFYQHLYPDRREAVLPPPRRRRRENRASDIQALHGMYLWDFLDLGDRLLFPTFNQMLSTVPDTDDEEIEWNSLLERYAAF</sequence>
<evidence type="ECO:0000313" key="2">
    <source>
        <dbReference type="Proteomes" id="UP000805193"/>
    </source>
</evidence>
<accession>A0AC60P6G7</accession>